<evidence type="ECO:0000313" key="2">
    <source>
        <dbReference type="Proteomes" id="UP000593567"/>
    </source>
</evidence>
<accession>A0A7J7JUV9</accession>
<name>A0A7J7JUV9_BUGNE</name>
<evidence type="ECO:0000313" key="1">
    <source>
        <dbReference type="EMBL" id="KAF6029481.1"/>
    </source>
</evidence>
<organism evidence="1 2">
    <name type="scientific">Bugula neritina</name>
    <name type="common">Brown bryozoan</name>
    <name type="synonym">Sertularia neritina</name>
    <dbReference type="NCBI Taxonomy" id="10212"/>
    <lineage>
        <taxon>Eukaryota</taxon>
        <taxon>Metazoa</taxon>
        <taxon>Spiralia</taxon>
        <taxon>Lophotrochozoa</taxon>
        <taxon>Bryozoa</taxon>
        <taxon>Gymnolaemata</taxon>
        <taxon>Cheilostomatida</taxon>
        <taxon>Flustrina</taxon>
        <taxon>Buguloidea</taxon>
        <taxon>Bugulidae</taxon>
        <taxon>Bugula</taxon>
    </lineage>
</organism>
<reference evidence="1" key="1">
    <citation type="submission" date="2020-06" db="EMBL/GenBank/DDBJ databases">
        <title>Draft genome of Bugula neritina, a colonial animal packing powerful symbionts and potential medicines.</title>
        <authorList>
            <person name="Rayko M."/>
        </authorList>
    </citation>
    <scope>NUCLEOTIDE SEQUENCE [LARGE SCALE GENOMIC DNA]</scope>
    <source>
        <strain evidence="1">Kwan_BN1</strain>
    </source>
</reference>
<proteinExistence type="predicted"/>
<dbReference type="Proteomes" id="UP000593567">
    <property type="component" value="Unassembled WGS sequence"/>
</dbReference>
<comment type="caution">
    <text evidence="1">The sequence shown here is derived from an EMBL/GenBank/DDBJ whole genome shotgun (WGS) entry which is preliminary data.</text>
</comment>
<protein>
    <submittedName>
        <fullName evidence="1">Uncharacterized protein</fullName>
    </submittedName>
</protein>
<keyword evidence="2" id="KW-1185">Reference proteome</keyword>
<dbReference type="EMBL" id="VXIV02001811">
    <property type="protein sequence ID" value="KAF6029481.1"/>
    <property type="molecule type" value="Genomic_DNA"/>
</dbReference>
<dbReference type="AlphaFoldDB" id="A0A7J7JUV9"/>
<gene>
    <name evidence="1" type="ORF">EB796_012168</name>
</gene>
<sequence length="111" mass="12176">MHLIHALFISSDTTGVYQQALPSADDTHVYTHLELQSHELSASLDASRNKQEYEEISMKAEGYVNHAAVFPALTSSSGDYELVTGQLYEQPTGESNSTYANSSANNLYCNV</sequence>